<dbReference type="InterPro" id="IPR046699">
    <property type="entry name" value="ARPP-1"/>
</dbReference>
<organism evidence="2 3">
    <name type="scientific">Zhihengliuella salsuginis</name>
    <dbReference type="NCBI Taxonomy" id="578222"/>
    <lineage>
        <taxon>Bacteria</taxon>
        <taxon>Bacillati</taxon>
        <taxon>Actinomycetota</taxon>
        <taxon>Actinomycetes</taxon>
        <taxon>Micrococcales</taxon>
        <taxon>Micrococcaceae</taxon>
        <taxon>Zhihengliuella</taxon>
    </lineage>
</organism>
<evidence type="ECO:0000313" key="3">
    <source>
        <dbReference type="Proteomes" id="UP000642819"/>
    </source>
</evidence>
<evidence type="ECO:0000313" key="2">
    <source>
        <dbReference type="EMBL" id="GHD06227.1"/>
    </source>
</evidence>
<comment type="caution">
    <text evidence="2">The sequence shown here is derived from an EMBL/GenBank/DDBJ whole genome shotgun (WGS) entry which is preliminary data.</text>
</comment>
<protein>
    <recommendedName>
        <fullName evidence="1">ARG and Rhodanese-Phosphatase-superfamily-associated domain-containing protein</fullName>
    </recommendedName>
</protein>
<reference evidence="3" key="1">
    <citation type="journal article" date="2019" name="Int. J. Syst. Evol. Microbiol.">
        <title>The Global Catalogue of Microorganisms (GCM) 10K type strain sequencing project: providing services to taxonomists for standard genome sequencing and annotation.</title>
        <authorList>
            <consortium name="The Broad Institute Genomics Platform"/>
            <consortium name="The Broad Institute Genome Sequencing Center for Infectious Disease"/>
            <person name="Wu L."/>
            <person name="Ma J."/>
        </authorList>
    </citation>
    <scope>NUCLEOTIDE SEQUENCE [LARGE SCALE GENOMIC DNA]</scope>
    <source>
        <strain evidence="3">KCTC 19466</strain>
    </source>
</reference>
<dbReference type="Proteomes" id="UP000642819">
    <property type="component" value="Unassembled WGS sequence"/>
</dbReference>
<name>A0ABQ3GH46_9MICC</name>
<accession>A0ABQ3GH46</accession>
<gene>
    <name evidence="2" type="ORF">GCM10008096_15960</name>
</gene>
<dbReference type="EMBL" id="BMXK01000006">
    <property type="protein sequence ID" value="GHD06227.1"/>
    <property type="molecule type" value="Genomic_DNA"/>
</dbReference>
<feature type="domain" description="ARG and Rhodanese-Phosphatase-superfamily-associated" evidence="1">
    <location>
        <begin position="5"/>
        <end position="281"/>
    </location>
</feature>
<proteinExistence type="predicted"/>
<dbReference type="Pfam" id="PF20208">
    <property type="entry name" value="ARPP-1"/>
    <property type="match status" value="1"/>
</dbReference>
<sequence>MIDSLHIGRGTTRGALTLFPIWGEGQAGPAYSTLTDDVAVSELPDGARVDRLVVSNTGRQPLLLVAGELLAGGQQDRMVAETVLVPALERTEVDVVCVEQGRWGGNGTHRSSGLRAGSRIRSGLRSAGTGHGAGPRRQEAVWSRVAEVGTRHGASPAGSYLAYDERVQPEAAEMAAALKPFPGQIGVMVGIAGHPVFAEVFDRPIALRRQFQSIVAAAVFDSAGQAPIATPSHRARRFLELAAGVRAQGAEQAGIGMRRCGGTDKAEVASLDWMDHEIHALLTNPRHQLNLLEA</sequence>
<evidence type="ECO:0000259" key="1">
    <source>
        <dbReference type="Pfam" id="PF20208"/>
    </source>
</evidence>
<keyword evidence="3" id="KW-1185">Reference proteome</keyword>
<dbReference type="RefSeq" id="WP_189349623.1">
    <property type="nucleotide sequence ID" value="NZ_BMXK01000006.1"/>
</dbReference>